<dbReference type="EMBL" id="MIGC01004299">
    <property type="protein sequence ID" value="PHJ18245.1"/>
    <property type="molecule type" value="Genomic_DNA"/>
</dbReference>
<evidence type="ECO:0000256" key="1">
    <source>
        <dbReference type="ARBA" id="ARBA00022741"/>
    </source>
</evidence>
<dbReference type="GeneID" id="94431280"/>
<proteinExistence type="predicted"/>
<dbReference type="GO" id="GO:0005737">
    <property type="term" value="C:cytoplasm"/>
    <property type="evidence" value="ECO:0007669"/>
    <property type="project" value="TreeGrafter"/>
</dbReference>
<dbReference type="SUPFAM" id="SSF56112">
    <property type="entry name" value="Protein kinase-like (PK-like)"/>
    <property type="match status" value="1"/>
</dbReference>
<dbReference type="SMART" id="SM00220">
    <property type="entry name" value="S_TKc"/>
    <property type="match status" value="1"/>
</dbReference>
<feature type="domain" description="Protein kinase" evidence="4">
    <location>
        <begin position="1"/>
        <end position="179"/>
    </location>
</feature>
<name>A0A2C6KP05_9APIC</name>
<feature type="region of interest" description="Disordered" evidence="3">
    <location>
        <begin position="75"/>
        <end position="96"/>
    </location>
</feature>
<accession>A0A2C6KP05</accession>
<dbReference type="PROSITE" id="PS50011">
    <property type="entry name" value="PROTEIN_KINASE_DOM"/>
    <property type="match status" value="1"/>
</dbReference>
<keyword evidence="2" id="KW-0067">ATP-binding</keyword>
<dbReference type="Gene3D" id="1.10.510.10">
    <property type="entry name" value="Transferase(Phosphotransferase) domain 1"/>
    <property type="match status" value="1"/>
</dbReference>
<evidence type="ECO:0000313" key="5">
    <source>
        <dbReference type="EMBL" id="PHJ18245.1"/>
    </source>
</evidence>
<keyword evidence="6" id="KW-1185">Reference proteome</keyword>
<dbReference type="AlphaFoldDB" id="A0A2C6KP05"/>
<evidence type="ECO:0000313" key="6">
    <source>
        <dbReference type="Proteomes" id="UP000221165"/>
    </source>
</evidence>
<dbReference type="InterPro" id="IPR008271">
    <property type="entry name" value="Ser/Thr_kinase_AS"/>
</dbReference>
<dbReference type="VEuPathDB" id="ToxoDB:CSUI_007927"/>
<protein>
    <submittedName>
        <fullName evidence="5">Protein 7</fullName>
    </submittedName>
</protein>
<dbReference type="InterPro" id="IPR000719">
    <property type="entry name" value="Prot_kinase_dom"/>
</dbReference>
<evidence type="ECO:0000256" key="2">
    <source>
        <dbReference type="ARBA" id="ARBA00022840"/>
    </source>
</evidence>
<dbReference type="PROSITE" id="PS00108">
    <property type="entry name" value="PROTEIN_KINASE_ST"/>
    <property type="match status" value="1"/>
</dbReference>
<dbReference type="GO" id="GO:0005524">
    <property type="term" value="F:ATP binding"/>
    <property type="evidence" value="ECO:0007669"/>
    <property type="project" value="UniProtKB-KW"/>
</dbReference>
<dbReference type="Pfam" id="PF00069">
    <property type="entry name" value="Pkinase"/>
    <property type="match status" value="2"/>
</dbReference>
<feature type="compositionally biased region" description="Polar residues" evidence="3">
    <location>
        <begin position="75"/>
        <end position="93"/>
    </location>
</feature>
<evidence type="ECO:0000256" key="3">
    <source>
        <dbReference type="SAM" id="MobiDB-lite"/>
    </source>
</evidence>
<dbReference type="InterPro" id="IPR011009">
    <property type="entry name" value="Kinase-like_dom_sf"/>
</dbReference>
<dbReference type="RefSeq" id="XP_067919953.1">
    <property type="nucleotide sequence ID" value="XM_068068069.1"/>
</dbReference>
<evidence type="ECO:0000259" key="4">
    <source>
        <dbReference type="PROSITE" id="PS50011"/>
    </source>
</evidence>
<keyword evidence="1" id="KW-0547">Nucleotide-binding</keyword>
<gene>
    <name evidence="5" type="ORF">CSUI_007927</name>
</gene>
<dbReference type="PANTHER" id="PTHR24346:SF77">
    <property type="entry name" value="SERINE THREONINE PROTEIN KINASE"/>
    <property type="match status" value="1"/>
</dbReference>
<reference evidence="5 6" key="1">
    <citation type="journal article" date="2017" name="Int. J. Parasitol.">
        <title>The genome of the protozoan parasite Cystoisospora suis and a reverse vaccinology approach to identify vaccine candidates.</title>
        <authorList>
            <person name="Palmieri N."/>
            <person name="Shrestha A."/>
            <person name="Ruttkowski B."/>
            <person name="Beck T."/>
            <person name="Vogl C."/>
            <person name="Tomley F."/>
            <person name="Blake D.P."/>
            <person name="Joachim A."/>
        </authorList>
    </citation>
    <scope>NUCLEOTIDE SEQUENCE [LARGE SCALE GENOMIC DNA]</scope>
    <source>
        <strain evidence="5 6">Wien I</strain>
    </source>
</reference>
<comment type="caution">
    <text evidence="5">The sequence shown here is derived from an EMBL/GenBank/DDBJ whole genome shotgun (WGS) entry which is preliminary data.</text>
</comment>
<organism evidence="5 6">
    <name type="scientific">Cystoisospora suis</name>
    <dbReference type="NCBI Taxonomy" id="483139"/>
    <lineage>
        <taxon>Eukaryota</taxon>
        <taxon>Sar</taxon>
        <taxon>Alveolata</taxon>
        <taxon>Apicomplexa</taxon>
        <taxon>Conoidasida</taxon>
        <taxon>Coccidia</taxon>
        <taxon>Eucoccidiorida</taxon>
        <taxon>Eimeriorina</taxon>
        <taxon>Sarcocystidae</taxon>
        <taxon>Cystoisospora</taxon>
    </lineage>
</organism>
<dbReference type="OrthoDB" id="68483at2759"/>
<dbReference type="PANTHER" id="PTHR24346">
    <property type="entry name" value="MAP/MICROTUBULE AFFINITY-REGULATING KINASE"/>
    <property type="match status" value="1"/>
</dbReference>
<dbReference type="GO" id="GO:0035556">
    <property type="term" value="P:intracellular signal transduction"/>
    <property type="evidence" value="ECO:0007669"/>
    <property type="project" value="TreeGrafter"/>
</dbReference>
<dbReference type="Proteomes" id="UP000221165">
    <property type="component" value="Unassembled WGS sequence"/>
</dbReference>
<sequence>MKRLLVFIHEELNIAHRDVKPNNLLMAENGRVQIGDMGTAEKMDQHGRVRHTKGTYMFMAPECMQVTPSCSSASHGLDACSNTEKTGGSSSSAYEGHDGRSADVWALGITLYVMLLGDLPLKSTHSLEKLFEELALGEIHIPSDSRLISEEGQCVLRGLLERNVSRRLTLQQLLEHPWIRAIEEKGRGDAAYEYARRVLLEEQKTSTSSFSDDKQIERN</sequence>
<dbReference type="GO" id="GO:0004674">
    <property type="term" value="F:protein serine/threonine kinase activity"/>
    <property type="evidence" value="ECO:0007669"/>
    <property type="project" value="TreeGrafter"/>
</dbReference>